<dbReference type="SUPFAM" id="SSF52151">
    <property type="entry name" value="FabD/lysophospholipase-like"/>
    <property type="match status" value="1"/>
</dbReference>
<evidence type="ECO:0000256" key="3">
    <source>
        <dbReference type="ARBA" id="ARBA00023098"/>
    </source>
</evidence>
<evidence type="ECO:0000256" key="1">
    <source>
        <dbReference type="ARBA" id="ARBA00022801"/>
    </source>
</evidence>
<sequence length="632" mass="70854">MPAYTVFILPIIKTGRHRFNSNLTGKHLMSEEKIQERLGLGLSGGGLRASFFHIGVLAQMAELNLLKNVEVISTVSGGSIIGALYYLHVKKLLESKEDKDITDRDYVEIVHTIEKDFLEATEKNIRMETFSSFKANFRMMFLNYSRSDRIAEIYNDWLYQKVLPGVSTPIQMRELKIFPKGGEENFHPNKHNANRSAKVPILVLNATSLNTGRNWQFTAQTMGEPLVPEENKINATSAHAHDNGHKPLCLSDNDIDCKPIRLSAADGYNDIVKAQQDFPLAHAVAASACVPGLFDPMAVSGLYKDLEQKLDIRVQLVDGGVHDNQGIDVLLRNKCTCFVISDASGQMNTEDSPETGSVPVLLRTSTILQDRVRTEGLLLLKNSQGMHNVAFMNLRAGLEVREIFPIDQHDKQPEDKIFPATCTEFGVAPEVQEGLSKIRTDLDAFTEVEAYSLMLDAYRMSKQDLEHFKEHAHCMQAAKPASERTEPEAPWKFAGIEPWINNPNDDYKQQLKIAQMTFGKALMRFSWLWIALPVVVIAAIYFLGPHLVAWLKSSVPVYVLVIAAVIWLISAMAPKLAHVFGFLNVLRPQAEVAKAVFRATGFLLGTVFVKFYQLFINPLYVNQGRLDKLTKP</sequence>
<dbReference type="Proteomes" id="UP000733744">
    <property type="component" value="Unassembled WGS sequence"/>
</dbReference>
<feature type="transmembrane region" description="Helical" evidence="4">
    <location>
        <begin position="595"/>
        <end position="616"/>
    </location>
</feature>
<keyword evidence="4" id="KW-1133">Transmembrane helix</keyword>
<keyword evidence="4" id="KW-0812">Transmembrane</keyword>
<name>A0ABY3CEH4_9GAMM</name>
<dbReference type="Gene3D" id="3.40.1090.10">
    <property type="entry name" value="Cytosolic phospholipase A2 catalytic domain"/>
    <property type="match status" value="1"/>
</dbReference>
<feature type="transmembrane region" description="Helical" evidence="4">
    <location>
        <begin position="525"/>
        <end position="543"/>
    </location>
</feature>
<evidence type="ECO:0000256" key="2">
    <source>
        <dbReference type="ARBA" id="ARBA00022963"/>
    </source>
</evidence>
<protein>
    <submittedName>
        <fullName evidence="6">Patatin-like phospholipase family protein</fullName>
    </submittedName>
</protein>
<dbReference type="InterPro" id="IPR050301">
    <property type="entry name" value="NTE"/>
</dbReference>
<organism evidence="6 7">
    <name type="scientific">Candidatus Methylobacter oryzae</name>
    <dbReference type="NCBI Taxonomy" id="2497749"/>
    <lineage>
        <taxon>Bacteria</taxon>
        <taxon>Pseudomonadati</taxon>
        <taxon>Pseudomonadota</taxon>
        <taxon>Gammaproteobacteria</taxon>
        <taxon>Methylococcales</taxon>
        <taxon>Methylococcaceae</taxon>
        <taxon>Methylobacter</taxon>
    </lineage>
</organism>
<reference evidence="6 7" key="1">
    <citation type="journal article" date="2019" name="Antonie Van Leeuwenhoek">
        <title>Description of 'Ca. Methylobacter oryzae' KRF1, a novel species from the environmentally important Methylobacter clade 2.</title>
        <authorList>
            <person name="Khatri K."/>
            <person name="Mohite J.A."/>
            <person name="Pandit P.S."/>
            <person name="Bahulikar R."/>
            <person name="Rahalkar M.C."/>
        </authorList>
    </citation>
    <scope>NUCLEOTIDE SEQUENCE [LARGE SCALE GENOMIC DNA]</scope>
    <source>
        <strain evidence="6 7">KRF1</strain>
    </source>
</reference>
<dbReference type="EMBL" id="RYFG02000020">
    <property type="protein sequence ID" value="TRX01449.1"/>
    <property type="molecule type" value="Genomic_DNA"/>
</dbReference>
<comment type="caution">
    <text evidence="6">The sequence shown here is derived from an EMBL/GenBank/DDBJ whole genome shotgun (WGS) entry which is preliminary data.</text>
</comment>
<feature type="domain" description="PNPLA" evidence="5">
    <location>
        <begin position="42"/>
        <end position="330"/>
    </location>
</feature>
<dbReference type="Pfam" id="PF01734">
    <property type="entry name" value="Patatin"/>
    <property type="match status" value="1"/>
</dbReference>
<proteinExistence type="predicted"/>
<feature type="transmembrane region" description="Helical" evidence="4">
    <location>
        <begin position="555"/>
        <end position="574"/>
    </location>
</feature>
<evidence type="ECO:0000256" key="4">
    <source>
        <dbReference type="SAM" id="Phobius"/>
    </source>
</evidence>
<keyword evidence="7" id="KW-1185">Reference proteome</keyword>
<evidence type="ECO:0000259" key="5">
    <source>
        <dbReference type="Pfam" id="PF01734"/>
    </source>
</evidence>
<dbReference type="PANTHER" id="PTHR14226">
    <property type="entry name" value="NEUROPATHY TARGET ESTERASE/SWISS CHEESE D.MELANOGASTER"/>
    <property type="match status" value="1"/>
</dbReference>
<keyword evidence="2" id="KW-0442">Lipid degradation</keyword>
<accession>A0ABY3CEH4</accession>
<gene>
    <name evidence="6" type="ORF">EKO24_003980</name>
</gene>
<keyword evidence="3" id="KW-0443">Lipid metabolism</keyword>
<dbReference type="InterPro" id="IPR002641">
    <property type="entry name" value="PNPLA_dom"/>
</dbReference>
<keyword evidence="1" id="KW-0378">Hydrolase</keyword>
<evidence type="ECO:0000313" key="7">
    <source>
        <dbReference type="Proteomes" id="UP000733744"/>
    </source>
</evidence>
<keyword evidence="4" id="KW-0472">Membrane</keyword>
<dbReference type="InterPro" id="IPR016035">
    <property type="entry name" value="Acyl_Trfase/lysoPLipase"/>
</dbReference>
<dbReference type="PANTHER" id="PTHR14226:SF78">
    <property type="entry name" value="SLR0060 PROTEIN"/>
    <property type="match status" value="1"/>
</dbReference>
<evidence type="ECO:0000313" key="6">
    <source>
        <dbReference type="EMBL" id="TRX01449.1"/>
    </source>
</evidence>